<dbReference type="EMBL" id="CM001198">
    <property type="protein sequence ID" value="EGP89647.1"/>
    <property type="molecule type" value="Genomic_DNA"/>
</dbReference>
<dbReference type="InterPro" id="IPR032675">
    <property type="entry name" value="LRR_dom_sf"/>
</dbReference>
<dbReference type="InParanoid" id="F9X5D3"/>
<evidence type="ECO:0000313" key="3">
    <source>
        <dbReference type="Proteomes" id="UP000008062"/>
    </source>
</evidence>
<accession>F9X5D3</accession>
<dbReference type="eggNOG" id="ENOG502RG93">
    <property type="taxonomic scope" value="Eukaryota"/>
</dbReference>
<organism evidence="2 3">
    <name type="scientific">Zymoseptoria tritici (strain CBS 115943 / IPO323)</name>
    <name type="common">Speckled leaf blotch fungus</name>
    <name type="synonym">Septoria tritici</name>
    <dbReference type="NCBI Taxonomy" id="336722"/>
    <lineage>
        <taxon>Eukaryota</taxon>
        <taxon>Fungi</taxon>
        <taxon>Dikarya</taxon>
        <taxon>Ascomycota</taxon>
        <taxon>Pezizomycotina</taxon>
        <taxon>Dothideomycetes</taxon>
        <taxon>Dothideomycetidae</taxon>
        <taxon>Mycosphaerellales</taxon>
        <taxon>Mycosphaerellaceae</taxon>
        <taxon>Zymoseptoria</taxon>
    </lineage>
</organism>
<dbReference type="SUPFAM" id="SSF81383">
    <property type="entry name" value="F-box domain"/>
    <property type="match status" value="1"/>
</dbReference>
<gene>
    <name evidence="2" type="ORF">MYCGRDRAFT_91303</name>
</gene>
<name>F9X5D3_ZYMTI</name>
<dbReference type="SUPFAM" id="SSF52047">
    <property type="entry name" value="RNI-like"/>
    <property type="match status" value="2"/>
</dbReference>
<dbReference type="Gene3D" id="3.80.10.10">
    <property type="entry name" value="Ribonuclease Inhibitor"/>
    <property type="match status" value="2"/>
</dbReference>
<dbReference type="GeneID" id="13395857"/>
<dbReference type="InterPro" id="IPR001810">
    <property type="entry name" value="F-box_dom"/>
</dbReference>
<keyword evidence="3" id="KW-1185">Reference proteome</keyword>
<dbReference type="SMART" id="SM00256">
    <property type="entry name" value="FBOX"/>
    <property type="match status" value="2"/>
</dbReference>
<dbReference type="Pfam" id="PF00646">
    <property type="entry name" value="F-box"/>
    <property type="match status" value="2"/>
</dbReference>
<dbReference type="CDD" id="cd09917">
    <property type="entry name" value="F-box_SF"/>
    <property type="match status" value="2"/>
</dbReference>
<dbReference type="InterPro" id="IPR036047">
    <property type="entry name" value="F-box-like_dom_sf"/>
</dbReference>
<dbReference type="KEGG" id="ztr:MYCGRDRAFT_91303"/>
<protein>
    <recommendedName>
        <fullName evidence="1">F-box domain-containing protein</fullName>
    </recommendedName>
</protein>
<reference evidence="2 3" key="1">
    <citation type="journal article" date="2011" name="PLoS Genet.">
        <title>Finished genome of the fungal wheat pathogen Mycosphaerella graminicola reveals dispensome structure, chromosome plasticity, and stealth pathogenesis.</title>
        <authorList>
            <person name="Goodwin S.B."/>
            <person name="Ben M'barek S."/>
            <person name="Dhillon B."/>
            <person name="Wittenberg A.H.J."/>
            <person name="Crane C.F."/>
            <person name="Hane J.K."/>
            <person name="Foster A.J."/>
            <person name="Van der Lee T.A.J."/>
            <person name="Grimwood J."/>
            <person name="Aerts A."/>
            <person name="Antoniw J."/>
            <person name="Bailey A."/>
            <person name="Bluhm B."/>
            <person name="Bowler J."/>
            <person name="Bristow J."/>
            <person name="van der Burgt A."/>
            <person name="Canto-Canche B."/>
            <person name="Churchill A.C.L."/>
            <person name="Conde-Ferraez L."/>
            <person name="Cools H.J."/>
            <person name="Coutinho P.M."/>
            <person name="Csukai M."/>
            <person name="Dehal P."/>
            <person name="De Wit P."/>
            <person name="Donzelli B."/>
            <person name="van de Geest H.C."/>
            <person name="van Ham R.C.H.J."/>
            <person name="Hammond-Kosack K.E."/>
            <person name="Henrissat B."/>
            <person name="Kilian A."/>
            <person name="Kobayashi A.K."/>
            <person name="Koopmann E."/>
            <person name="Kourmpetis Y."/>
            <person name="Kuzniar A."/>
            <person name="Lindquist E."/>
            <person name="Lombard V."/>
            <person name="Maliepaard C."/>
            <person name="Martins N."/>
            <person name="Mehrabi R."/>
            <person name="Nap J.P.H."/>
            <person name="Ponomarenko A."/>
            <person name="Rudd J.J."/>
            <person name="Salamov A."/>
            <person name="Schmutz J."/>
            <person name="Schouten H.J."/>
            <person name="Shapiro H."/>
            <person name="Stergiopoulos I."/>
            <person name="Torriani S.F.F."/>
            <person name="Tu H."/>
            <person name="de Vries R.P."/>
            <person name="Waalwijk C."/>
            <person name="Ware S.B."/>
            <person name="Wiebenga A."/>
            <person name="Zwiers L.-H."/>
            <person name="Oliver R.P."/>
            <person name="Grigoriev I.V."/>
            <person name="Kema G.H.J."/>
        </authorList>
    </citation>
    <scope>NUCLEOTIDE SEQUENCE [LARGE SCALE GENOMIC DNA]</scope>
    <source>
        <strain evidence="3">CBS 115943 / IPO323</strain>
    </source>
</reference>
<dbReference type="PROSITE" id="PS50181">
    <property type="entry name" value="FBOX"/>
    <property type="match status" value="1"/>
</dbReference>
<dbReference type="AlphaFoldDB" id="F9X5D3"/>
<sequence length="951" mass="106469">MGLEELPPELIERIALLLPLPDICSFRLSSRNMEAGGTHSHFKTHFYEKRIKVTEPELRKFAETVAAGGLPCLLRHVTLVAPLYDPEYLQCDADDKAMEIAGLNAVNVEDVQDAQLDCMLAEIKGLEDDQAAQLEMRDRGLDFALLGEAFGSLARHEVTLHSVTTEVKVHKGDVSRARHPLDQACKPTFPTAAYLSRLIFRVLGSHEVPIRALHLFNTEAMQDCCVPVDWLKDVDFSRSSTAWQTLSSLSLSLSNKLINRYVGAEGVLGHGWLLDHRLPTRPYEELLAESKDAKNFTGLVRLLECCESLTSLELSRVSLGLTTNAISHAQDAGILHAVDQVKMSNLTSLKLQGFHTSPDQMLGLLRRHRSLQHLSLCIFSILHAEPVQRAQLGECPVHQCACLIVVMLGSAATEGPGLGELTSFTPCPHLPDIRFAFDHMLQDEVNFMERKVTTHLAGAFPLTTSAMSLQELPQEIFDEILQLLPLHDTCSLRLVNRALAFVATDTDFKARFRAKTVEMNETGLRRFAKAMKCGGLSLLLRDLTLAAQVYDINTLSDEIDDKQISSFGPDTPYASDGTLQHVIQPLGPEELKKMEADMEEMDKQDEELQKFQESKMDAFLLGAAFSGLDKHGIALDSIRAEVILYQQDSSTPVLPLWGFDDQPTWAAANYLTQVILNSLNLSDFHVEKLDLFNSDRMVGCSLAIDALSKVKFSNSHSALRNLKCLSLSISEGYDATAEELDPAYFEGFAGLLRSCSNLTHLDLADYRLAMYKHEDNPELYLLQSRGIVQALNEAQLPKLQILKLQGFHINEEQLLSIIQARHTLHQLSLRAIHLQGGRFQPVLDYCTQDTKLKDILLDSLFNQGKLQFSPPWAIDKSIENPTYDGYVDLKAHWRRGPDAGKIEYTIYGGGIRNVTELNWEQNIENWYGPHPDGQSRARHLLRPEEIWRALI</sequence>
<proteinExistence type="predicted"/>
<dbReference type="RefSeq" id="XP_003854671.1">
    <property type="nucleotide sequence ID" value="XM_003854623.1"/>
</dbReference>
<dbReference type="HOGENOM" id="CLU_309774_0_0_1"/>
<evidence type="ECO:0000313" key="2">
    <source>
        <dbReference type="EMBL" id="EGP89647.1"/>
    </source>
</evidence>
<feature type="domain" description="F-box" evidence="1">
    <location>
        <begin position="466"/>
        <end position="511"/>
    </location>
</feature>
<dbReference type="Proteomes" id="UP000008062">
    <property type="component" value="Chromosome 3"/>
</dbReference>
<evidence type="ECO:0000259" key="1">
    <source>
        <dbReference type="PROSITE" id="PS50181"/>
    </source>
</evidence>
<dbReference type="OrthoDB" id="3640045at2759"/>